<evidence type="ECO:0000256" key="3">
    <source>
        <dbReference type="ARBA" id="ARBA00023002"/>
    </source>
</evidence>
<keyword evidence="3" id="KW-0560">Oxidoreductase</keyword>
<dbReference type="GO" id="GO:0018580">
    <property type="term" value="F:nitronate monooxygenase activity"/>
    <property type="evidence" value="ECO:0007669"/>
    <property type="project" value="InterPro"/>
</dbReference>
<evidence type="ECO:0000256" key="1">
    <source>
        <dbReference type="ARBA" id="ARBA00022630"/>
    </source>
</evidence>
<keyword evidence="2" id="KW-0288">FMN</keyword>
<evidence type="ECO:0000256" key="2">
    <source>
        <dbReference type="ARBA" id="ARBA00022643"/>
    </source>
</evidence>
<reference evidence="4" key="1">
    <citation type="journal article" date="2014" name="Front. Microbiol.">
        <title>High frequency of phylogenetically diverse reductive dehalogenase-homologous genes in deep subseafloor sedimentary metagenomes.</title>
        <authorList>
            <person name="Kawai M."/>
            <person name="Futagami T."/>
            <person name="Toyoda A."/>
            <person name="Takaki Y."/>
            <person name="Nishi S."/>
            <person name="Hori S."/>
            <person name="Arai W."/>
            <person name="Tsubouchi T."/>
            <person name="Morono Y."/>
            <person name="Uchiyama I."/>
            <person name="Ito T."/>
            <person name="Fujiyama A."/>
            <person name="Inagaki F."/>
            <person name="Takami H."/>
        </authorList>
    </citation>
    <scope>NUCLEOTIDE SEQUENCE</scope>
    <source>
        <strain evidence="4">Expedition CK06-06</strain>
    </source>
</reference>
<keyword evidence="1" id="KW-0285">Flavoprotein</keyword>
<dbReference type="InterPro" id="IPR013785">
    <property type="entry name" value="Aldolase_TIM"/>
</dbReference>
<evidence type="ECO:0000313" key="4">
    <source>
        <dbReference type="EMBL" id="GAH31246.1"/>
    </source>
</evidence>
<dbReference type="AlphaFoldDB" id="X1ED70"/>
<protein>
    <submittedName>
        <fullName evidence="4">Uncharacterized protein</fullName>
    </submittedName>
</protein>
<name>X1ED70_9ZZZZ</name>
<dbReference type="InterPro" id="IPR004136">
    <property type="entry name" value="NMO"/>
</dbReference>
<dbReference type="CDD" id="cd04730">
    <property type="entry name" value="NPD_like"/>
    <property type="match status" value="1"/>
</dbReference>
<dbReference type="Pfam" id="PF03060">
    <property type="entry name" value="NMO"/>
    <property type="match status" value="1"/>
</dbReference>
<gene>
    <name evidence="4" type="ORF">S03H2_03934</name>
</gene>
<accession>X1ED70</accession>
<sequence length="245" mass="26454">MDNPKIKDQCTYLITSAGSPKMLYNKHFKALKEASNIKHFHVVPSLKLAKKVIKNGVDGIVATGHEGGGHQSYENTSTLVLLQQIRQEFPNIPMIACGGYATGEGLASALAMGAGAIAMGTRLIASKECEFHENYKNEVKNSTISDTKLVTCVFGPARVFKNSYAENATAVLTKEEKRAEETSMSVIRDGVIKLEKAYNGDVNNGIILLGQSCGLVEEIESVSDIITSIVRSAEKCLTSAYCMIS</sequence>
<comment type="caution">
    <text evidence="4">The sequence shown here is derived from an EMBL/GenBank/DDBJ whole genome shotgun (WGS) entry which is preliminary data.</text>
</comment>
<dbReference type="PANTHER" id="PTHR32332">
    <property type="entry name" value="2-NITROPROPANE DIOXYGENASE"/>
    <property type="match status" value="1"/>
</dbReference>
<dbReference type="EMBL" id="BARU01001508">
    <property type="protein sequence ID" value="GAH31246.1"/>
    <property type="molecule type" value="Genomic_DNA"/>
</dbReference>
<dbReference type="SUPFAM" id="SSF51412">
    <property type="entry name" value="Inosine monophosphate dehydrogenase (IMPDH)"/>
    <property type="match status" value="1"/>
</dbReference>
<dbReference type="Gene3D" id="3.20.20.70">
    <property type="entry name" value="Aldolase class I"/>
    <property type="match status" value="1"/>
</dbReference>
<organism evidence="4">
    <name type="scientific">marine sediment metagenome</name>
    <dbReference type="NCBI Taxonomy" id="412755"/>
    <lineage>
        <taxon>unclassified sequences</taxon>
        <taxon>metagenomes</taxon>
        <taxon>ecological metagenomes</taxon>
    </lineage>
</organism>
<proteinExistence type="predicted"/>